<evidence type="ECO:0000313" key="1">
    <source>
        <dbReference type="EMBL" id="CAF2954295.1"/>
    </source>
</evidence>
<name>A0A7R8CWM3_LEPSM</name>
<reference evidence="1" key="1">
    <citation type="submission" date="2021-02" db="EMBL/GenBank/DDBJ databases">
        <authorList>
            <person name="Bekaert M."/>
        </authorList>
    </citation>
    <scope>NUCLEOTIDE SEQUENCE</scope>
    <source>
        <strain evidence="1">IoA-00</strain>
    </source>
</reference>
<dbReference type="EMBL" id="HG994584">
    <property type="protein sequence ID" value="CAF2954295.1"/>
    <property type="molecule type" value="Genomic_DNA"/>
</dbReference>
<keyword evidence="2" id="KW-1185">Reference proteome</keyword>
<sequence>MWKIPIKAYEFPSPYKSFNQGNWILGIKFLLFGAFLMAFAHAQNEQKAAAAAPAPGGNDCNCQCISLQFRDSKGKIHGNCKSTLNGAQWCYVKYDKYSPCPDLGRSQRFSGRYWSNHACATPSEDSPVCKYVFPPFVRETAFASSASSKSVADGVV</sequence>
<dbReference type="Proteomes" id="UP000675881">
    <property type="component" value="Chromosome 5"/>
</dbReference>
<gene>
    <name evidence="1" type="ORF">LSAA_9553</name>
</gene>
<dbReference type="AlphaFoldDB" id="A0A7R8CWM3"/>
<evidence type="ECO:0000313" key="2">
    <source>
        <dbReference type="Proteomes" id="UP000675881"/>
    </source>
</evidence>
<proteinExistence type="predicted"/>
<organism evidence="1 2">
    <name type="scientific">Lepeophtheirus salmonis</name>
    <name type="common">Salmon louse</name>
    <name type="synonym">Caligus salmonis</name>
    <dbReference type="NCBI Taxonomy" id="72036"/>
    <lineage>
        <taxon>Eukaryota</taxon>
        <taxon>Metazoa</taxon>
        <taxon>Ecdysozoa</taxon>
        <taxon>Arthropoda</taxon>
        <taxon>Crustacea</taxon>
        <taxon>Multicrustacea</taxon>
        <taxon>Hexanauplia</taxon>
        <taxon>Copepoda</taxon>
        <taxon>Siphonostomatoida</taxon>
        <taxon>Caligidae</taxon>
        <taxon>Lepeophtheirus</taxon>
    </lineage>
</organism>
<protein>
    <submittedName>
        <fullName evidence="1">(salmon louse) hypothetical protein</fullName>
    </submittedName>
</protein>
<accession>A0A7R8CWM3</accession>